<evidence type="ECO:0000256" key="3">
    <source>
        <dbReference type="ARBA" id="ARBA00022676"/>
    </source>
</evidence>
<dbReference type="Gene3D" id="3.40.710.10">
    <property type="entry name" value="DD-peptidase/beta-lactamase superfamily"/>
    <property type="match status" value="1"/>
</dbReference>
<keyword evidence="3" id="KW-0328">Glycosyltransferase</keyword>
<evidence type="ECO:0000256" key="9">
    <source>
        <dbReference type="SAM" id="MobiDB-lite"/>
    </source>
</evidence>
<keyword evidence="10" id="KW-0812">Transmembrane</keyword>
<feature type="domain" description="Penicillin-binding protein transpeptidase" evidence="11">
    <location>
        <begin position="346"/>
        <end position="625"/>
    </location>
</feature>
<feature type="compositionally biased region" description="Polar residues" evidence="9">
    <location>
        <begin position="657"/>
        <end position="678"/>
    </location>
</feature>
<dbReference type="GO" id="GO:0008658">
    <property type="term" value="F:penicillin binding"/>
    <property type="evidence" value="ECO:0007669"/>
    <property type="project" value="InterPro"/>
</dbReference>
<feature type="domain" description="Glycosyl transferase family 51" evidence="12">
    <location>
        <begin position="81"/>
        <end position="260"/>
    </location>
</feature>
<dbReference type="Pfam" id="PF00912">
    <property type="entry name" value="Transgly"/>
    <property type="match status" value="1"/>
</dbReference>
<keyword evidence="4 13" id="KW-0808">Transferase</keyword>
<dbReference type="EMBL" id="CP042430">
    <property type="protein sequence ID" value="QEC46719.1"/>
    <property type="molecule type" value="Genomic_DNA"/>
</dbReference>
<keyword evidence="14" id="KW-1185">Reference proteome</keyword>
<sequence>MSRRERQRRRSRNKGGPARPVFLALGVLTTLAALAVLGAVGWVVSVATSGPELSSLKPQDQGAASVVYAADGTRLGFITTDILRTPITGTQIPQVMRDATVAIEDRRFFDHKGVDFEGVVRAAVKNLESKNDVQGGSTLTMQLIRNLYTKNTTRSGIEGYKRKIREAKLAEEFENLHPGRKGKRYILDQYLNNVPYGTVGGKTAVGVQAAARIFFNKSASELTLSQAALLAGLPQAPSLYNPFLDRARATQRRNDVLRAMAGQGYITQDQAAKAIATKIDVKDNGYYSKRRESYFFDYVRQQLIDEYGVDKVRAGGMHIYTTLDLKMQTAARKSIDTALAGTDRSGAIVSVDPRNGEIKAMASNAQYGQFKFNLASQGHYAAGSTFKVMVLMTALRMGVDPDTTTYTSMPLKFNDPKWGPIDVHTYSGTYIGRANLVRATLQSDNSIYEQLDLDVGPENVKQTAIDMGIKTHLDGYPAEGLGGLTKGVTPLEMANAYATIASGGWRNRVTAVRKVCFPKAVNAVSGFTCTQEKIHRHKAFEDGVTAKATEILKKNVEAGTGTKAQYGCPAAGKTGTVDDFTDAWFVGFTPRLSTAVWVGHATDRRTLGAGAAGGEVAAPIWGAYMKTAHGSYCGDFAAPKVPFKSTPFFGKYAKTGVQGNQVDPSTYQTDANGGQSLETGKKGKTGAKDGKGTGNGSTKYPPDAYANPPQGTPTTQAPAATPTTPATGTPAPTPTPAPAPSTGAGGGTAPPP</sequence>
<keyword evidence="10" id="KW-1133">Transmembrane helix</keyword>
<dbReference type="GO" id="GO:0006508">
    <property type="term" value="P:proteolysis"/>
    <property type="evidence" value="ECO:0007669"/>
    <property type="project" value="UniProtKB-KW"/>
</dbReference>
<dbReference type="OrthoDB" id="9766909at2"/>
<dbReference type="PANTHER" id="PTHR32282">
    <property type="entry name" value="BINDING PROTEIN TRANSPEPTIDASE, PUTATIVE-RELATED"/>
    <property type="match status" value="1"/>
</dbReference>
<comment type="catalytic activity">
    <reaction evidence="7">
        <text>Preferential cleavage: (Ac)2-L-Lys-D-Ala-|-D-Ala. Also transpeptidation of peptidyl-alanyl moieties that are N-acyl substituents of D-alanine.</text>
        <dbReference type="EC" id="3.4.16.4"/>
    </reaction>
</comment>
<evidence type="ECO:0000256" key="7">
    <source>
        <dbReference type="ARBA" id="ARBA00034000"/>
    </source>
</evidence>
<accession>A0A5B8U117</accession>
<dbReference type="GO" id="GO:0008955">
    <property type="term" value="F:peptidoglycan glycosyltransferase activity"/>
    <property type="evidence" value="ECO:0007669"/>
    <property type="project" value="UniProtKB-EC"/>
</dbReference>
<dbReference type="RefSeq" id="WP_146916255.1">
    <property type="nucleotide sequence ID" value="NZ_CP042430.1"/>
</dbReference>
<dbReference type="KEGG" id="bsol:FSW04_03385"/>
<dbReference type="PANTHER" id="PTHR32282:SF33">
    <property type="entry name" value="PEPTIDOGLYCAN GLYCOSYLTRANSFERASE"/>
    <property type="match status" value="1"/>
</dbReference>
<dbReference type="InterPro" id="IPR001460">
    <property type="entry name" value="PCN-bd_Tpept"/>
</dbReference>
<organism evidence="13 14">
    <name type="scientific">Baekduia soli</name>
    <dbReference type="NCBI Taxonomy" id="496014"/>
    <lineage>
        <taxon>Bacteria</taxon>
        <taxon>Bacillati</taxon>
        <taxon>Actinomycetota</taxon>
        <taxon>Thermoleophilia</taxon>
        <taxon>Solirubrobacterales</taxon>
        <taxon>Baekduiaceae</taxon>
        <taxon>Baekduia</taxon>
    </lineage>
</organism>
<keyword evidence="6" id="KW-0511">Multifunctional enzyme</keyword>
<reference evidence="13 14" key="1">
    <citation type="journal article" date="2018" name="J. Microbiol.">
        <title>Baekduia soli gen. nov., sp. nov., a novel bacterium isolated from the soil of Baekdu Mountain and proposal of a novel family name, Baekduiaceae fam. nov.</title>
        <authorList>
            <person name="An D.S."/>
            <person name="Siddiqi M.Z."/>
            <person name="Kim K.H."/>
            <person name="Yu H.S."/>
            <person name="Im W.T."/>
        </authorList>
    </citation>
    <scope>NUCLEOTIDE SEQUENCE [LARGE SCALE GENOMIC DNA]</scope>
    <source>
        <strain evidence="13 14">BR7-21</strain>
    </source>
</reference>
<evidence type="ECO:0000256" key="6">
    <source>
        <dbReference type="ARBA" id="ARBA00023268"/>
    </source>
</evidence>
<keyword evidence="1" id="KW-0121">Carboxypeptidase</keyword>
<evidence type="ECO:0000256" key="2">
    <source>
        <dbReference type="ARBA" id="ARBA00022670"/>
    </source>
</evidence>
<feature type="compositionally biased region" description="Low complexity" evidence="9">
    <location>
        <begin position="708"/>
        <end position="730"/>
    </location>
</feature>
<evidence type="ECO:0000256" key="4">
    <source>
        <dbReference type="ARBA" id="ARBA00022679"/>
    </source>
</evidence>
<dbReference type="InterPro" id="IPR023346">
    <property type="entry name" value="Lysozyme-like_dom_sf"/>
</dbReference>
<evidence type="ECO:0000313" key="13">
    <source>
        <dbReference type="EMBL" id="QEC46719.1"/>
    </source>
</evidence>
<evidence type="ECO:0000256" key="1">
    <source>
        <dbReference type="ARBA" id="ARBA00022645"/>
    </source>
</evidence>
<dbReference type="SUPFAM" id="SSF53955">
    <property type="entry name" value="Lysozyme-like"/>
    <property type="match status" value="1"/>
</dbReference>
<dbReference type="Gene3D" id="1.10.3810.10">
    <property type="entry name" value="Biosynthetic peptidoglycan transglycosylase-like"/>
    <property type="match status" value="1"/>
</dbReference>
<dbReference type="SUPFAM" id="SSF56601">
    <property type="entry name" value="beta-lactamase/transpeptidase-like"/>
    <property type="match status" value="1"/>
</dbReference>
<keyword evidence="2" id="KW-0645">Protease</keyword>
<dbReference type="InterPro" id="IPR012338">
    <property type="entry name" value="Beta-lactam/transpept-like"/>
</dbReference>
<dbReference type="Proteomes" id="UP000321805">
    <property type="component" value="Chromosome"/>
</dbReference>
<feature type="compositionally biased region" description="Gly residues" evidence="9">
    <location>
        <begin position="743"/>
        <end position="752"/>
    </location>
</feature>
<evidence type="ECO:0000256" key="5">
    <source>
        <dbReference type="ARBA" id="ARBA00022801"/>
    </source>
</evidence>
<proteinExistence type="predicted"/>
<evidence type="ECO:0000259" key="12">
    <source>
        <dbReference type="Pfam" id="PF00912"/>
    </source>
</evidence>
<feature type="region of interest" description="Disordered" evidence="9">
    <location>
        <begin position="657"/>
        <end position="752"/>
    </location>
</feature>
<dbReference type="AlphaFoldDB" id="A0A5B8U117"/>
<evidence type="ECO:0000313" key="14">
    <source>
        <dbReference type="Proteomes" id="UP000321805"/>
    </source>
</evidence>
<evidence type="ECO:0000256" key="8">
    <source>
        <dbReference type="ARBA" id="ARBA00049902"/>
    </source>
</evidence>
<keyword evidence="10" id="KW-0472">Membrane</keyword>
<keyword evidence="5" id="KW-0378">Hydrolase</keyword>
<evidence type="ECO:0000259" key="11">
    <source>
        <dbReference type="Pfam" id="PF00905"/>
    </source>
</evidence>
<name>A0A5B8U117_9ACTN</name>
<dbReference type="InterPro" id="IPR001264">
    <property type="entry name" value="Glyco_trans_51"/>
</dbReference>
<gene>
    <name evidence="13" type="ORF">FSW04_03385</name>
</gene>
<dbReference type="InterPro" id="IPR036950">
    <property type="entry name" value="PBP_transglycosylase"/>
</dbReference>
<evidence type="ECO:0000256" key="10">
    <source>
        <dbReference type="SAM" id="Phobius"/>
    </source>
</evidence>
<dbReference type="Pfam" id="PF00905">
    <property type="entry name" value="Transpeptidase"/>
    <property type="match status" value="1"/>
</dbReference>
<comment type="catalytic activity">
    <reaction evidence="8">
        <text>[GlcNAc-(1-&gt;4)-Mur2Ac(oyl-L-Ala-gamma-D-Glu-L-Lys-D-Ala-D-Ala)](n)-di-trans,octa-cis-undecaprenyl diphosphate + beta-D-GlcNAc-(1-&gt;4)-Mur2Ac(oyl-L-Ala-gamma-D-Glu-L-Lys-D-Ala-D-Ala)-di-trans,octa-cis-undecaprenyl diphosphate = [GlcNAc-(1-&gt;4)-Mur2Ac(oyl-L-Ala-gamma-D-Glu-L-Lys-D-Ala-D-Ala)](n+1)-di-trans,octa-cis-undecaprenyl diphosphate + di-trans,octa-cis-undecaprenyl diphosphate + H(+)</text>
        <dbReference type="Rhea" id="RHEA:23708"/>
        <dbReference type="Rhea" id="RHEA-COMP:9602"/>
        <dbReference type="Rhea" id="RHEA-COMP:9603"/>
        <dbReference type="ChEBI" id="CHEBI:15378"/>
        <dbReference type="ChEBI" id="CHEBI:58405"/>
        <dbReference type="ChEBI" id="CHEBI:60033"/>
        <dbReference type="ChEBI" id="CHEBI:78435"/>
        <dbReference type="EC" id="2.4.99.28"/>
    </reaction>
</comment>
<dbReference type="InterPro" id="IPR050396">
    <property type="entry name" value="Glycosyltr_51/Transpeptidase"/>
</dbReference>
<dbReference type="GO" id="GO:0009002">
    <property type="term" value="F:serine-type D-Ala-D-Ala carboxypeptidase activity"/>
    <property type="evidence" value="ECO:0007669"/>
    <property type="project" value="UniProtKB-EC"/>
</dbReference>
<protein>
    <submittedName>
        <fullName evidence="13">Glycosyl transferase</fullName>
    </submittedName>
</protein>
<feature type="transmembrane region" description="Helical" evidence="10">
    <location>
        <begin position="21"/>
        <end position="44"/>
    </location>
</feature>